<evidence type="ECO:0000256" key="2">
    <source>
        <dbReference type="SAM" id="Phobius"/>
    </source>
</evidence>
<evidence type="ECO:0000256" key="1">
    <source>
        <dbReference type="SAM" id="MobiDB-lite"/>
    </source>
</evidence>
<dbReference type="Proteomes" id="UP001180556">
    <property type="component" value="Unassembled WGS sequence"/>
</dbReference>
<feature type="transmembrane region" description="Helical" evidence="2">
    <location>
        <begin position="187"/>
        <end position="206"/>
    </location>
</feature>
<keyword evidence="4" id="KW-1185">Reference proteome</keyword>
<feature type="transmembrane region" description="Helical" evidence="2">
    <location>
        <begin position="162"/>
        <end position="181"/>
    </location>
</feature>
<keyword evidence="2" id="KW-1133">Transmembrane helix</keyword>
<organism evidence="3 4">
    <name type="scientific">Streptomyces stephensoniae</name>
    <dbReference type="NCBI Taxonomy" id="3375367"/>
    <lineage>
        <taxon>Bacteria</taxon>
        <taxon>Bacillati</taxon>
        <taxon>Actinomycetota</taxon>
        <taxon>Actinomycetes</taxon>
        <taxon>Kitasatosporales</taxon>
        <taxon>Streptomycetaceae</taxon>
        <taxon>Streptomyces</taxon>
    </lineage>
</organism>
<feature type="transmembrane region" description="Helical" evidence="2">
    <location>
        <begin position="87"/>
        <end position="106"/>
    </location>
</feature>
<keyword evidence="2" id="KW-0472">Membrane</keyword>
<evidence type="ECO:0008006" key="5">
    <source>
        <dbReference type="Google" id="ProtNLM"/>
    </source>
</evidence>
<feature type="transmembrane region" description="Helical" evidence="2">
    <location>
        <begin position="63"/>
        <end position="81"/>
    </location>
</feature>
<proteinExistence type="predicted"/>
<protein>
    <recommendedName>
        <fullName evidence="5">Transmembrane protein</fullName>
    </recommendedName>
</protein>
<evidence type="ECO:0000313" key="3">
    <source>
        <dbReference type="EMBL" id="MDT0494808.1"/>
    </source>
</evidence>
<evidence type="ECO:0000313" key="4">
    <source>
        <dbReference type="Proteomes" id="UP001180556"/>
    </source>
</evidence>
<gene>
    <name evidence="3" type="ORF">RM717_30390</name>
</gene>
<name>A0ABU2WAA2_9ACTN</name>
<feature type="compositionally biased region" description="Low complexity" evidence="1">
    <location>
        <begin position="1"/>
        <end position="20"/>
    </location>
</feature>
<keyword evidence="2" id="KW-0812">Transmembrane</keyword>
<dbReference type="EMBL" id="JAVRFG010000060">
    <property type="protein sequence ID" value="MDT0494808.1"/>
    <property type="molecule type" value="Genomic_DNA"/>
</dbReference>
<feature type="compositionally biased region" description="Gly residues" evidence="1">
    <location>
        <begin position="21"/>
        <end position="33"/>
    </location>
</feature>
<dbReference type="RefSeq" id="WP_311605671.1">
    <property type="nucleotide sequence ID" value="NZ_JAVRFG010000060.1"/>
</dbReference>
<accession>A0ABU2WAA2</accession>
<feature type="region of interest" description="Disordered" evidence="1">
    <location>
        <begin position="1"/>
        <end position="55"/>
    </location>
</feature>
<sequence length="248" mass="27563">MESGEQQGQHGEYGEQQGQRGQHGGRGGHGQDGSAGRDGSRGQSGERGGQGRRGRPERWQDRWWAIALLVLVAWVGIRLVFDGWSGWPGILVGGFLYAGFMTWFLMRRRRRDARAVGTDAARVPELERRIAKNGELPEDPAERAVMVRLIRRREEKLRRNQWWAFPLLGLVFFGLPIFWFAAGNVPMGVWGLVFGALLLGWMVWFNRRFVRRMARMRQRIEGVGGGSAGASAAGPVGGGAQGFAHGAR</sequence>
<comment type="caution">
    <text evidence="3">The sequence shown here is derived from an EMBL/GenBank/DDBJ whole genome shotgun (WGS) entry which is preliminary data.</text>
</comment>
<reference evidence="4" key="1">
    <citation type="submission" date="2023-07" db="EMBL/GenBank/DDBJ databases">
        <title>30 novel species of actinomycetes from the DSMZ collection.</title>
        <authorList>
            <person name="Nouioui I."/>
        </authorList>
    </citation>
    <scope>NUCLEOTIDE SEQUENCE [LARGE SCALE GENOMIC DNA]</scope>
    <source>
        <strain evidence="4">DSM 40932</strain>
    </source>
</reference>